<gene>
    <name evidence="3" type="ORF">APAL1065_LOCUS14021</name>
</gene>
<proteinExistence type="predicted"/>
<keyword evidence="2" id="KW-0732">Signal</keyword>
<evidence type="ECO:0000256" key="1">
    <source>
        <dbReference type="SAM" id="MobiDB-lite"/>
    </source>
</evidence>
<protein>
    <submittedName>
        <fullName evidence="3">Uncharacterized protein</fullName>
    </submittedName>
</protein>
<feature type="region of interest" description="Disordered" evidence="1">
    <location>
        <begin position="104"/>
        <end position="132"/>
    </location>
</feature>
<dbReference type="EMBL" id="HBHT01020935">
    <property type="protein sequence ID" value="CAD9970242.1"/>
    <property type="molecule type" value="Transcribed_RNA"/>
</dbReference>
<organism evidence="3">
    <name type="scientific">Entomoneis paludosa</name>
    <dbReference type="NCBI Taxonomy" id="265537"/>
    <lineage>
        <taxon>Eukaryota</taxon>
        <taxon>Sar</taxon>
        <taxon>Stramenopiles</taxon>
        <taxon>Ochrophyta</taxon>
        <taxon>Bacillariophyta</taxon>
        <taxon>Bacillariophyceae</taxon>
        <taxon>Bacillariophycidae</taxon>
        <taxon>Entomoneidaceae</taxon>
        <taxon>Entomoneis</taxon>
    </lineage>
</organism>
<name>A0A7S2YDT8_9STRA</name>
<feature type="signal peptide" evidence="2">
    <location>
        <begin position="1"/>
        <end position="21"/>
    </location>
</feature>
<feature type="chain" id="PRO_5030722295" evidence="2">
    <location>
        <begin position="22"/>
        <end position="284"/>
    </location>
</feature>
<evidence type="ECO:0000256" key="2">
    <source>
        <dbReference type="SAM" id="SignalP"/>
    </source>
</evidence>
<sequence>MTLSTLISWTLPLALLTSNMAAASPAVVAPNQKLSLHSQAGQQLLQHAQVLEPSHHHHHHVRSHGRRNNYQYGYNYDTDDALSNLANLYIQYTGCSSYVAADNNNNNNGNNNNGNNQNDNDNGNNGNDNNGDNDGLYMNNLVLFTLCSSEGCSDCSGQYAANMQEFLDTYTELQMQDQEYQCEYVRERCYCSYNNGNNNNNYDGNGNYQNSYETCLAQCYSNAGLDGCMNEYYGGEEFRLQEYLECSYAFGDDDDDNNNIKNQTPKSAKSGHALVLFEYLFGIG</sequence>
<evidence type="ECO:0000313" key="3">
    <source>
        <dbReference type="EMBL" id="CAD9970242.1"/>
    </source>
</evidence>
<dbReference type="AlphaFoldDB" id="A0A7S2YDT8"/>
<accession>A0A7S2YDT8</accession>
<reference evidence="3" key="1">
    <citation type="submission" date="2021-01" db="EMBL/GenBank/DDBJ databases">
        <authorList>
            <person name="Corre E."/>
            <person name="Pelletier E."/>
            <person name="Niang G."/>
            <person name="Scheremetjew M."/>
            <person name="Finn R."/>
            <person name="Kale V."/>
            <person name="Holt S."/>
            <person name="Cochrane G."/>
            <person name="Meng A."/>
            <person name="Brown T."/>
            <person name="Cohen L."/>
        </authorList>
    </citation>
    <scope>NUCLEOTIDE SEQUENCE</scope>
    <source>
        <strain evidence="3">CCMP125</strain>
    </source>
</reference>